<dbReference type="RefSeq" id="WP_252085445.1">
    <property type="nucleotide sequence ID" value="NZ_CP092418.1"/>
</dbReference>
<keyword evidence="1" id="KW-1133">Transmembrane helix</keyword>
<name>A0ABY4VMM2_9GAMM</name>
<gene>
    <name evidence="2" type="ORF">MJO52_08155</name>
</gene>
<feature type="transmembrane region" description="Helical" evidence="1">
    <location>
        <begin position="29"/>
        <end position="48"/>
    </location>
</feature>
<organism evidence="2 3">
    <name type="scientific">Microbulbifer variabilis</name>
    <dbReference type="NCBI Taxonomy" id="266805"/>
    <lineage>
        <taxon>Bacteria</taxon>
        <taxon>Pseudomonadati</taxon>
        <taxon>Pseudomonadota</taxon>
        <taxon>Gammaproteobacteria</taxon>
        <taxon>Cellvibrionales</taxon>
        <taxon>Microbulbiferaceae</taxon>
        <taxon>Microbulbifer</taxon>
    </lineage>
</organism>
<keyword evidence="1" id="KW-0812">Transmembrane</keyword>
<evidence type="ECO:0000313" key="2">
    <source>
        <dbReference type="EMBL" id="USD23094.1"/>
    </source>
</evidence>
<keyword evidence="1" id="KW-0472">Membrane</keyword>
<sequence length="82" mass="8329">MKSFMVNLIGLVGSWYMVDLTSENSLNSIFSPLVFAAFLISSVLWFIVKFGVTQGSGIGGYFGSGDSGGFSGGDGGGGDGGC</sequence>
<reference evidence="2" key="1">
    <citation type="submission" date="2022-02" db="EMBL/GenBank/DDBJ databases">
        <title>Coral-associated bacteria.</title>
        <authorList>
            <person name="Tang K."/>
            <person name="Wang X."/>
        </authorList>
    </citation>
    <scope>NUCLEOTIDE SEQUENCE</scope>
    <source>
        <strain evidence="2">SCSIO 43006</strain>
    </source>
</reference>
<evidence type="ECO:0000256" key="1">
    <source>
        <dbReference type="SAM" id="Phobius"/>
    </source>
</evidence>
<protein>
    <submittedName>
        <fullName evidence="2">Uncharacterized protein</fullName>
    </submittedName>
</protein>
<proteinExistence type="predicted"/>
<keyword evidence="3" id="KW-1185">Reference proteome</keyword>
<dbReference type="EMBL" id="CP092418">
    <property type="protein sequence ID" value="USD23094.1"/>
    <property type="molecule type" value="Genomic_DNA"/>
</dbReference>
<evidence type="ECO:0000313" key="3">
    <source>
        <dbReference type="Proteomes" id="UP001055658"/>
    </source>
</evidence>
<dbReference type="Proteomes" id="UP001055658">
    <property type="component" value="Chromosome"/>
</dbReference>
<accession>A0ABY4VMM2</accession>